<evidence type="ECO:0000313" key="2">
    <source>
        <dbReference type="EMBL" id="CAH3016142.1"/>
    </source>
</evidence>
<comment type="caution">
    <text evidence="2">The sequence shown here is derived from an EMBL/GenBank/DDBJ whole genome shotgun (WGS) entry which is preliminary data.</text>
</comment>
<protein>
    <recommendedName>
        <fullName evidence="1">MATH domain-containing protein</fullName>
    </recommendedName>
</protein>
<keyword evidence="3" id="KW-1185">Reference proteome</keyword>
<dbReference type="PROSITE" id="PS50144">
    <property type="entry name" value="MATH"/>
    <property type="match status" value="1"/>
</dbReference>
<reference evidence="2 3" key="1">
    <citation type="submission" date="2022-05" db="EMBL/GenBank/DDBJ databases">
        <authorList>
            <consortium name="Genoscope - CEA"/>
            <person name="William W."/>
        </authorList>
    </citation>
    <scope>NUCLEOTIDE SEQUENCE [LARGE SCALE GENOMIC DNA]</scope>
</reference>
<dbReference type="PANTHER" id="PTHR10131">
    <property type="entry name" value="TNF RECEPTOR ASSOCIATED FACTOR"/>
    <property type="match status" value="1"/>
</dbReference>
<dbReference type="EMBL" id="CALNXI010000035">
    <property type="protein sequence ID" value="CAH3016142.1"/>
    <property type="molecule type" value="Genomic_DNA"/>
</dbReference>
<name>A0ABN8LGD0_9CNID</name>
<accession>A0ABN8LGD0</accession>
<dbReference type="Pfam" id="PF21355">
    <property type="entry name" value="TRAF-mep_MATH"/>
    <property type="match status" value="1"/>
</dbReference>
<dbReference type="InterPro" id="IPR049342">
    <property type="entry name" value="TRAF1-6_MATH_dom"/>
</dbReference>
<organism evidence="2 3">
    <name type="scientific">Porites evermanni</name>
    <dbReference type="NCBI Taxonomy" id="104178"/>
    <lineage>
        <taxon>Eukaryota</taxon>
        <taxon>Metazoa</taxon>
        <taxon>Cnidaria</taxon>
        <taxon>Anthozoa</taxon>
        <taxon>Hexacorallia</taxon>
        <taxon>Scleractinia</taxon>
        <taxon>Fungiina</taxon>
        <taxon>Poritidae</taxon>
        <taxon>Porites</taxon>
    </lineage>
</organism>
<evidence type="ECO:0000259" key="1">
    <source>
        <dbReference type="PROSITE" id="PS50144"/>
    </source>
</evidence>
<gene>
    <name evidence="2" type="ORF">PEVE_00025947</name>
</gene>
<sequence length="177" mass="20481">MSHSLALRNVMLTDLDEYVRQQEVSSHDGILNWKITEFAKKREDAVSGQQTSFYSPCFFTSRYGYKMCARIYLNGDGIGRGTHISVFFVVMRGEYDALLRWPFRQKVTFMLLDQNNVEHVIDSFRPDPNSSSFQRPRRETNIASGCPTFCPLSELNDHAYVRDDTMFLKVIVDTTDL</sequence>
<evidence type="ECO:0000313" key="3">
    <source>
        <dbReference type="Proteomes" id="UP001159427"/>
    </source>
</evidence>
<dbReference type="SUPFAM" id="SSF49599">
    <property type="entry name" value="TRAF domain-like"/>
    <property type="match status" value="1"/>
</dbReference>
<dbReference type="Proteomes" id="UP001159427">
    <property type="component" value="Unassembled WGS sequence"/>
</dbReference>
<dbReference type="PANTHER" id="PTHR10131:SF138">
    <property type="entry name" value="RE66324P"/>
    <property type="match status" value="1"/>
</dbReference>
<dbReference type="InterPro" id="IPR008974">
    <property type="entry name" value="TRAF-like"/>
</dbReference>
<proteinExistence type="predicted"/>
<dbReference type="Gene3D" id="2.60.210.10">
    <property type="entry name" value="Apoptosis, Tumor Necrosis Factor Receptor Associated Protein 2, Chain A"/>
    <property type="match status" value="1"/>
</dbReference>
<dbReference type="SMART" id="SM00061">
    <property type="entry name" value="MATH"/>
    <property type="match status" value="1"/>
</dbReference>
<feature type="domain" description="MATH" evidence="1">
    <location>
        <begin position="28"/>
        <end position="172"/>
    </location>
</feature>
<dbReference type="InterPro" id="IPR002083">
    <property type="entry name" value="MATH/TRAF_dom"/>
</dbReference>